<name>A0A8J3DCV5_9BACT</name>
<evidence type="ECO:0000313" key="2">
    <source>
        <dbReference type="Proteomes" id="UP000642829"/>
    </source>
</evidence>
<accession>A0A8J3DCV5</accession>
<keyword evidence="2" id="KW-1185">Reference proteome</keyword>
<gene>
    <name evidence="1" type="ORF">GCM10007047_25050</name>
</gene>
<organism evidence="1 2">
    <name type="scientific">Cerasicoccus arenae</name>
    <dbReference type="NCBI Taxonomy" id="424488"/>
    <lineage>
        <taxon>Bacteria</taxon>
        <taxon>Pseudomonadati</taxon>
        <taxon>Verrucomicrobiota</taxon>
        <taxon>Opitutia</taxon>
        <taxon>Puniceicoccales</taxon>
        <taxon>Cerasicoccaceae</taxon>
        <taxon>Cerasicoccus</taxon>
    </lineage>
</organism>
<comment type="caution">
    <text evidence="1">The sequence shown here is derived from an EMBL/GenBank/DDBJ whole genome shotgun (WGS) entry which is preliminary data.</text>
</comment>
<dbReference type="AlphaFoldDB" id="A0A8J3DCV5"/>
<proteinExistence type="predicted"/>
<dbReference type="Proteomes" id="UP000642829">
    <property type="component" value="Unassembled WGS sequence"/>
</dbReference>
<dbReference type="EMBL" id="BMXG01000016">
    <property type="protein sequence ID" value="GHC06975.1"/>
    <property type="molecule type" value="Genomic_DNA"/>
</dbReference>
<reference evidence="1" key="1">
    <citation type="journal article" date="2014" name="Int. J. Syst. Evol. Microbiol.">
        <title>Complete genome sequence of Corynebacterium casei LMG S-19264T (=DSM 44701T), isolated from a smear-ripened cheese.</title>
        <authorList>
            <consortium name="US DOE Joint Genome Institute (JGI-PGF)"/>
            <person name="Walter F."/>
            <person name="Albersmeier A."/>
            <person name="Kalinowski J."/>
            <person name="Ruckert C."/>
        </authorList>
    </citation>
    <scope>NUCLEOTIDE SEQUENCE</scope>
    <source>
        <strain evidence="1">KCTC 12870</strain>
    </source>
</reference>
<sequence>MPSSPINSFSKHIDQVIAQRRHTEQILEVSCPGHNTAEASVSKAWKSLYGLLAENAHPDITELNTLSAIIHKLTGAFTQLKALELKIREADLKQAEFDARRQQLEATIHDATRTTGLTPETIQEIERRLKLL</sequence>
<protein>
    <submittedName>
        <fullName evidence="1">Uncharacterized protein</fullName>
    </submittedName>
</protein>
<evidence type="ECO:0000313" key="1">
    <source>
        <dbReference type="EMBL" id="GHC06975.1"/>
    </source>
</evidence>
<reference evidence="1" key="2">
    <citation type="submission" date="2020-09" db="EMBL/GenBank/DDBJ databases">
        <authorList>
            <person name="Sun Q."/>
            <person name="Kim S."/>
        </authorList>
    </citation>
    <scope>NUCLEOTIDE SEQUENCE</scope>
    <source>
        <strain evidence="1">KCTC 12870</strain>
    </source>
</reference>
<dbReference type="RefSeq" id="WP_189515701.1">
    <property type="nucleotide sequence ID" value="NZ_BMXG01000016.1"/>
</dbReference>